<evidence type="ECO:0000256" key="1">
    <source>
        <dbReference type="SAM" id="Coils"/>
    </source>
</evidence>
<accession>A0A8T1XTL4</accession>
<protein>
    <submittedName>
        <fullName evidence="4">Aspartic peptidase domain superfamily</fullName>
    </submittedName>
</protein>
<evidence type="ECO:0000256" key="2">
    <source>
        <dbReference type="SAM" id="MobiDB-lite"/>
    </source>
</evidence>
<gene>
    <name evidence="4" type="ORF">ISN45_Aa08g025730</name>
</gene>
<feature type="compositionally biased region" description="Low complexity" evidence="2">
    <location>
        <begin position="345"/>
        <end position="356"/>
    </location>
</feature>
<dbReference type="Proteomes" id="UP000694240">
    <property type="component" value="Chromosome 13"/>
</dbReference>
<evidence type="ECO:0000259" key="3">
    <source>
        <dbReference type="Pfam" id="PF03732"/>
    </source>
</evidence>
<dbReference type="EMBL" id="JAEFBK010000013">
    <property type="protein sequence ID" value="KAG7535100.1"/>
    <property type="molecule type" value="Genomic_DNA"/>
</dbReference>
<feature type="compositionally biased region" description="Low complexity" evidence="2">
    <location>
        <begin position="379"/>
        <end position="395"/>
    </location>
</feature>
<proteinExistence type="predicted"/>
<evidence type="ECO:0000313" key="5">
    <source>
        <dbReference type="Proteomes" id="UP000694240"/>
    </source>
</evidence>
<feature type="coiled-coil region" evidence="1">
    <location>
        <begin position="408"/>
        <end position="442"/>
    </location>
</feature>
<feature type="region of interest" description="Disordered" evidence="2">
    <location>
        <begin position="1"/>
        <end position="24"/>
    </location>
</feature>
<keyword evidence="1" id="KW-0175">Coiled coil</keyword>
<evidence type="ECO:0000313" key="4">
    <source>
        <dbReference type="EMBL" id="KAG7535100.1"/>
    </source>
</evidence>
<feature type="domain" description="Retrotransposon gag" evidence="3">
    <location>
        <begin position="108"/>
        <end position="200"/>
    </location>
</feature>
<reference evidence="4 5" key="1">
    <citation type="submission" date="2020-12" db="EMBL/GenBank/DDBJ databases">
        <title>Concerted genomic and epigenomic changes stabilize Arabidopsis allopolyploids.</title>
        <authorList>
            <person name="Chen Z."/>
        </authorList>
    </citation>
    <scope>NUCLEOTIDE SEQUENCE [LARGE SCALE GENOMIC DNA]</scope>
    <source>
        <strain evidence="4">Allo738</strain>
        <tissue evidence="4">Leaf</tissue>
    </source>
</reference>
<feature type="region of interest" description="Disordered" evidence="2">
    <location>
        <begin position="329"/>
        <end position="399"/>
    </location>
</feature>
<dbReference type="CDD" id="cd00303">
    <property type="entry name" value="retropepsin_like"/>
    <property type="match status" value="1"/>
</dbReference>
<feature type="compositionally biased region" description="Polar residues" evidence="2">
    <location>
        <begin position="329"/>
        <end position="338"/>
    </location>
</feature>
<dbReference type="InterPro" id="IPR005162">
    <property type="entry name" value="Retrotrans_gag_dom"/>
</dbReference>
<dbReference type="PANTHER" id="PTHR33223">
    <property type="entry name" value="CCHC-TYPE DOMAIN-CONTAINING PROTEIN"/>
    <property type="match status" value="1"/>
</dbReference>
<feature type="compositionally biased region" description="Polar residues" evidence="2">
    <location>
        <begin position="357"/>
        <end position="378"/>
    </location>
</feature>
<dbReference type="AlphaFoldDB" id="A0A8T1XTL4"/>
<keyword evidence="5" id="KW-1185">Reference proteome</keyword>
<organism evidence="4 5">
    <name type="scientific">Arabidopsis thaliana x Arabidopsis arenosa</name>
    <dbReference type="NCBI Taxonomy" id="1240361"/>
    <lineage>
        <taxon>Eukaryota</taxon>
        <taxon>Viridiplantae</taxon>
        <taxon>Streptophyta</taxon>
        <taxon>Embryophyta</taxon>
        <taxon>Tracheophyta</taxon>
        <taxon>Spermatophyta</taxon>
        <taxon>Magnoliopsida</taxon>
        <taxon>eudicotyledons</taxon>
        <taxon>Gunneridae</taxon>
        <taxon>Pentapetalae</taxon>
        <taxon>rosids</taxon>
        <taxon>malvids</taxon>
        <taxon>Brassicales</taxon>
        <taxon>Brassicaceae</taxon>
        <taxon>Camelineae</taxon>
        <taxon>Arabidopsis</taxon>
    </lineage>
</organism>
<feature type="compositionally biased region" description="Acidic residues" evidence="2">
    <location>
        <begin position="1"/>
        <end position="13"/>
    </location>
</feature>
<dbReference type="PANTHER" id="PTHR33223:SF11">
    <property type="entry name" value="ELEMENT PROTEIN, PUTATIVE-RELATED"/>
    <property type="match status" value="1"/>
</dbReference>
<comment type="caution">
    <text evidence="4">The sequence shown here is derived from an EMBL/GenBank/DDBJ whole genome shotgun (WGS) entry which is preliminary data.</text>
</comment>
<dbReference type="Pfam" id="PF03732">
    <property type="entry name" value="Retrotrans_gag"/>
    <property type="match status" value="1"/>
</dbReference>
<name>A0A8T1XTL4_9BRAS</name>
<sequence length="939" mass="106045">MGDNNPEMEEEIQGADLPAANPPLHADRRTRLIGAYDTPQAHGNRSGIRAPTVENNNFEIKMSIINMVQGNKFHGLPVEDPLDHLDNFNDICDLSKINGVSEDAFKLRLFPFSLGDKAKQWEKSLPARSVTTWAECKKKFLEKFFSTSRTAKLRNDISSFSQKGNESFSEAWERFNSYTNKCPHHGFSDESLLSTLYRGVVPKIRMLLDTASNGNFLGKNIVEGFELVENLAQSDGNYGEDYDRVSRGSGDKEDQRNREMKALNEKLDKVLQATQKPLNYIGYSGGQQMMGEEAFLEGQEEVNYVAGQGYQGGYNPNFRNHPNFSYRNNNVENPQDQNYPAMKPQGQGFNQQGNFQPRPQFNQQGNFQPRHQFNQGNFQTGPQPYYQNQGQGSSSKPPIQEADTSALLQRLVTQMEEQKREKMELATQLKDMQDKFEHLSTQVYGQASSSKRPIGFLPGKPDPNPKEFCNAIFTNDLEKVDNIDYKGVKDDINVDENEKAIEEISRLLYGSNVESLASSNEKIESDTRENDVVTKRVEKEETTNIEPLPYEPPLPFPGRALTKAQKKVLSNFKANMSRVGAPLPNVSNLSQVLPQKEFIKAILANREKVEELMRVFDSPSASQAGPKSIPKLENPGKFTIPCSLGDLQLDNALCDSGASVNVMSVEMLKSIGVKDMKQPSSSIMFGDASLKYPLGLIEDYPLKVGDCIIPTDFMVVEMVQTHKLPLILGTPFLNTVGATIDFPNKRVILLHVNDKISYPIKPSSTKFCGTITNEDMKSKDELTNLKHHHEEFKVVNVEDKETLYFDEEILNGECLHSLFDEHEERGKEEEFGKTKKLLEKNKKKMKETNPPTLFNEPMTTSSMTLTPWRYVEGTIEYKVKFKGRSNPFATVKAILTPKFKDKGSKGVEDLMKEVLKLEFKDFPRTIKASPLTPQTKFRD</sequence>